<name>A0ABR4M164_9EURO</name>
<feature type="compositionally biased region" description="Polar residues" evidence="6">
    <location>
        <begin position="32"/>
        <end position="48"/>
    </location>
</feature>
<feature type="region of interest" description="Disordered" evidence="6">
    <location>
        <begin position="60"/>
        <end position="93"/>
    </location>
</feature>
<keyword evidence="7" id="KW-1133">Transmembrane helix</keyword>
<dbReference type="EMBL" id="JBFXLQ010000005">
    <property type="protein sequence ID" value="KAL2870531.1"/>
    <property type="molecule type" value="Genomic_DNA"/>
</dbReference>
<keyword evidence="4" id="KW-0862">Zinc</keyword>
<reference evidence="9 10" key="1">
    <citation type="submission" date="2024-07" db="EMBL/GenBank/DDBJ databases">
        <title>Section-level genome sequencing and comparative genomics of Aspergillus sections Usti and Cavernicolus.</title>
        <authorList>
            <consortium name="Lawrence Berkeley National Laboratory"/>
            <person name="Nybo J.L."/>
            <person name="Vesth T.C."/>
            <person name="Theobald S."/>
            <person name="Frisvad J.C."/>
            <person name="Larsen T.O."/>
            <person name="Kjaerboelling I."/>
            <person name="Rothschild-Mancinelli K."/>
            <person name="Lyhne E.K."/>
            <person name="Kogle M.E."/>
            <person name="Barry K."/>
            <person name="Clum A."/>
            <person name="Na H."/>
            <person name="Ledsgaard L."/>
            <person name="Lin J."/>
            <person name="Lipzen A."/>
            <person name="Kuo A."/>
            <person name="Riley R."/>
            <person name="Mondo S."/>
            <person name="Labutti K."/>
            <person name="Haridas S."/>
            <person name="Pangalinan J."/>
            <person name="Salamov A.A."/>
            <person name="Simmons B.A."/>
            <person name="Magnuson J.K."/>
            <person name="Chen J."/>
            <person name="Drula E."/>
            <person name="Henrissat B."/>
            <person name="Wiebenga A."/>
            <person name="Lubbers R.J."/>
            <person name="Gomes A.C."/>
            <person name="Macurrencykelacurrency M.R."/>
            <person name="Stajich J."/>
            <person name="Grigoriev I.V."/>
            <person name="Mortensen U.H."/>
            <person name="De Vries R.P."/>
            <person name="Baker S.E."/>
            <person name="Andersen M.R."/>
        </authorList>
    </citation>
    <scope>NUCLEOTIDE SEQUENCE [LARGE SCALE GENOMIC DNA]</scope>
    <source>
        <strain evidence="9 10">CBS 449.75</strain>
    </source>
</reference>
<dbReference type="InterPro" id="IPR006629">
    <property type="entry name" value="LITAF"/>
</dbReference>
<evidence type="ECO:0000256" key="1">
    <source>
        <dbReference type="ARBA" id="ARBA00004170"/>
    </source>
</evidence>
<evidence type="ECO:0000256" key="2">
    <source>
        <dbReference type="ARBA" id="ARBA00005975"/>
    </source>
</evidence>
<proteinExistence type="inferred from homology"/>
<evidence type="ECO:0000259" key="8">
    <source>
        <dbReference type="PROSITE" id="PS51837"/>
    </source>
</evidence>
<evidence type="ECO:0000313" key="10">
    <source>
        <dbReference type="Proteomes" id="UP001610432"/>
    </source>
</evidence>
<keyword evidence="10" id="KW-1185">Reference proteome</keyword>
<dbReference type="SMART" id="SM00714">
    <property type="entry name" value="LITAF"/>
    <property type="match status" value="1"/>
</dbReference>
<evidence type="ECO:0000313" key="9">
    <source>
        <dbReference type="EMBL" id="KAL2870531.1"/>
    </source>
</evidence>
<comment type="subcellular location">
    <subcellularLocation>
        <location evidence="1">Membrane</location>
        <topology evidence="1">Peripheral membrane protein</topology>
    </subcellularLocation>
</comment>
<accession>A0ABR4M164</accession>
<dbReference type="GeneID" id="98141179"/>
<evidence type="ECO:0000256" key="7">
    <source>
        <dbReference type="SAM" id="Phobius"/>
    </source>
</evidence>
<dbReference type="InterPro" id="IPR037519">
    <property type="entry name" value="LITAF_fam"/>
</dbReference>
<feature type="domain" description="LITAF" evidence="8">
    <location>
        <begin position="97"/>
        <end position="178"/>
    </location>
</feature>
<dbReference type="PANTHER" id="PTHR23292">
    <property type="entry name" value="LIPOPOLYSACCHARIDE-INDUCED TUMOR NECROSIS FACTOR-ALPHA FACTOR"/>
    <property type="match status" value="1"/>
</dbReference>
<evidence type="ECO:0000256" key="5">
    <source>
        <dbReference type="ARBA" id="ARBA00023136"/>
    </source>
</evidence>
<sequence length="191" mass="21004">MSEKATYNPAPEEATPPSYQQHPAHAAPITEQDGQPSRSVANNDSGIEMQNVSPQMYTTPQQNAQMQHGFNPQQPHAYPPQPQAYPPAQPNYSAQPNYYPNSVPLHALQRFPQVVDCPLCGQREMTRTEAITGDSTHGWAAVLCCLACVGCIPYFVASFKNMNHMCGKCGHLLATYHNSGHVVVHQNPVPR</sequence>
<feature type="compositionally biased region" description="Polar residues" evidence="6">
    <location>
        <begin position="60"/>
        <end position="70"/>
    </location>
</feature>
<protein>
    <submittedName>
        <fullName evidence="9">LITAF-like zinc ribbon domain-containing protein</fullName>
    </submittedName>
</protein>
<feature type="transmembrane region" description="Helical" evidence="7">
    <location>
        <begin position="138"/>
        <end position="157"/>
    </location>
</feature>
<evidence type="ECO:0000256" key="6">
    <source>
        <dbReference type="SAM" id="MobiDB-lite"/>
    </source>
</evidence>
<evidence type="ECO:0000256" key="3">
    <source>
        <dbReference type="ARBA" id="ARBA00022723"/>
    </source>
</evidence>
<dbReference type="Pfam" id="PF10601">
    <property type="entry name" value="zf-LITAF-like"/>
    <property type="match status" value="1"/>
</dbReference>
<comment type="caution">
    <text evidence="9">The sequence shown here is derived from an EMBL/GenBank/DDBJ whole genome shotgun (WGS) entry which is preliminary data.</text>
</comment>
<dbReference type="Proteomes" id="UP001610432">
    <property type="component" value="Unassembled WGS sequence"/>
</dbReference>
<dbReference type="RefSeq" id="XP_070889510.1">
    <property type="nucleotide sequence ID" value="XM_071026107.1"/>
</dbReference>
<dbReference type="PROSITE" id="PS51837">
    <property type="entry name" value="LITAF"/>
    <property type="match status" value="1"/>
</dbReference>
<keyword evidence="7" id="KW-0812">Transmembrane</keyword>
<feature type="region of interest" description="Disordered" evidence="6">
    <location>
        <begin position="1"/>
        <end position="48"/>
    </location>
</feature>
<organism evidence="9 10">
    <name type="scientific">Aspergillus lucknowensis</name>
    <dbReference type="NCBI Taxonomy" id="176173"/>
    <lineage>
        <taxon>Eukaryota</taxon>
        <taxon>Fungi</taxon>
        <taxon>Dikarya</taxon>
        <taxon>Ascomycota</taxon>
        <taxon>Pezizomycotina</taxon>
        <taxon>Eurotiomycetes</taxon>
        <taxon>Eurotiomycetidae</taxon>
        <taxon>Eurotiales</taxon>
        <taxon>Aspergillaceae</taxon>
        <taxon>Aspergillus</taxon>
        <taxon>Aspergillus subgen. Nidulantes</taxon>
    </lineage>
</organism>
<gene>
    <name evidence="9" type="ORF">BJX67DRAFT_241707</name>
</gene>
<keyword evidence="5 7" id="KW-0472">Membrane</keyword>
<feature type="compositionally biased region" description="Pro residues" evidence="6">
    <location>
        <begin position="77"/>
        <end position="89"/>
    </location>
</feature>
<dbReference type="PANTHER" id="PTHR23292:SF6">
    <property type="entry name" value="FI16602P1-RELATED"/>
    <property type="match status" value="1"/>
</dbReference>
<keyword evidence="3" id="KW-0479">Metal-binding</keyword>
<evidence type="ECO:0000256" key="4">
    <source>
        <dbReference type="ARBA" id="ARBA00022833"/>
    </source>
</evidence>
<comment type="similarity">
    <text evidence="2">Belongs to the CDIP1/LITAF family.</text>
</comment>